<evidence type="ECO:0000256" key="1">
    <source>
        <dbReference type="ARBA" id="ARBA00022553"/>
    </source>
</evidence>
<evidence type="ECO:0000259" key="8">
    <source>
        <dbReference type="PROSITE" id="PS50110"/>
    </source>
</evidence>
<dbReference type="Pfam" id="PF00072">
    <property type="entry name" value="Response_reg"/>
    <property type="match status" value="1"/>
</dbReference>
<organism evidence="9 10">
    <name type="scientific">Haloquadratum walsbyi (strain DSM 16854 / JCM 12705 / C23)</name>
    <dbReference type="NCBI Taxonomy" id="768065"/>
    <lineage>
        <taxon>Archaea</taxon>
        <taxon>Methanobacteriati</taxon>
        <taxon>Methanobacteriota</taxon>
        <taxon>Stenosarchaea group</taxon>
        <taxon>Halobacteria</taxon>
        <taxon>Halobacteriales</taxon>
        <taxon>Haloferacaceae</taxon>
        <taxon>Haloquadratum</taxon>
    </lineage>
</organism>
<dbReference type="GO" id="GO:0032993">
    <property type="term" value="C:protein-DNA complex"/>
    <property type="evidence" value="ECO:0007669"/>
    <property type="project" value="TreeGrafter"/>
</dbReference>
<name>G0LL85_HALWC</name>
<proteinExistence type="predicted"/>
<keyword evidence="3" id="KW-0805">Transcription regulation</keyword>
<keyword evidence="2" id="KW-0902">Two-component regulatory system</keyword>
<dbReference type="InterPro" id="IPR013971">
    <property type="entry name" value="HalX_domain"/>
</dbReference>
<dbReference type="SMART" id="SM00448">
    <property type="entry name" value="REC"/>
    <property type="match status" value="1"/>
</dbReference>
<evidence type="ECO:0000313" key="10">
    <source>
        <dbReference type="Proteomes" id="UP000007954"/>
    </source>
</evidence>
<feature type="coiled-coil region" evidence="7">
    <location>
        <begin position="121"/>
        <end position="173"/>
    </location>
</feature>
<gene>
    <name evidence="9" type="ordered locus">Hqrw_2693</name>
</gene>
<evidence type="ECO:0000256" key="5">
    <source>
        <dbReference type="ARBA" id="ARBA00023163"/>
    </source>
</evidence>
<evidence type="ECO:0000256" key="4">
    <source>
        <dbReference type="ARBA" id="ARBA00023125"/>
    </source>
</evidence>
<evidence type="ECO:0000256" key="6">
    <source>
        <dbReference type="PROSITE-ProRule" id="PRU00169"/>
    </source>
</evidence>
<keyword evidence="4" id="KW-0238">DNA-binding</keyword>
<dbReference type="GO" id="GO:0005829">
    <property type="term" value="C:cytosol"/>
    <property type="evidence" value="ECO:0007669"/>
    <property type="project" value="TreeGrafter"/>
</dbReference>
<feature type="domain" description="Response regulatory" evidence="8">
    <location>
        <begin position="7"/>
        <end position="116"/>
    </location>
</feature>
<keyword evidence="5" id="KW-0804">Transcription</keyword>
<dbReference type="GeneID" id="12447431"/>
<dbReference type="GO" id="GO:0000156">
    <property type="term" value="F:phosphorelay response regulator activity"/>
    <property type="evidence" value="ECO:0007669"/>
    <property type="project" value="TreeGrafter"/>
</dbReference>
<dbReference type="KEGG" id="hwc:Hqrw_2693"/>
<sequence length="183" mass="21244">MSSDQKKILIVEDEPELADLYAVWLSTEYSVDVAYGAKEAMTKADESFDVMILDRRMPEQPGRKVLRKVRDAEYQMRVAMVTAVEPDFDILEMEFDDYAVKPVSRDDMLELVSGLIDRESYTELVNKMYQLSEKKALLEERKNQRELSNNDEYQQLIEELDAITDQVDQKAGQINTQQAFKDL</sequence>
<keyword evidence="1 6" id="KW-0597">Phosphoprotein</keyword>
<dbReference type="Pfam" id="PF08663">
    <property type="entry name" value="HalX"/>
    <property type="match status" value="1"/>
</dbReference>
<evidence type="ECO:0000256" key="3">
    <source>
        <dbReference type="ARBA" id="ARBA00023015"/>
    </source>
</evidence>
<dbReference type="GO" id="GO:0000976">
    <property type="term" value="F:transcription cis-regulatory region binding"/>
    <property type="evidence" value="ECO:0007669"/>
    <property type="project" value="TreeGrafter"/>
</dbReference>
<dbReference type="InterPro" id="IPR039420">
    <property type="entry name" value="WalR-like"/>
</dbReference>
<accession>G0LL85</accession>
<feature type="modified residue" description="4-aspartylphosphate" evidence="6">
    <location>
        <position position="54"/>
    </location>
</feature>
<dbReference type="GO" id="GO:0006355">
    <property type="term" value="P:regulation of DNA-templated transcription"/>
    <property type="evidence" value="ECO:0007669"/>
    <property type="project" value="TreeGrafter"/>
</dbReference>
<dbReference type="Gene3D" id="3.40.50.2300">
    <property type="match status" value="1"/>
</dbReference>
<dbReference type="Proteomes" id="UP000007954">
    <property type="component" value="Chromosome"/>
</dbReference>
<evidence type="ECO:0000313" key="9">
    <source>
        <dbReference type="EMBL" id="CCC40525.1"/>
    </source>
</evidence>
<dbReference type="SUPFAM" id="SSF52172">
    <property type="entry name" value="CheY-like"/>
    <property type="match status" value="1"/>
</dbReference>
<evidence type="ECO:0000256" key="7">
    <source>
        <dbReference type="SAM" id="Coils"/>
    </source>
</evidence>
<evidence type="ECO:0000256" key="2">
    <source>
        <dbReference type="ARBA" id="ARBA00023012"/>
    </source>
</evidence>
<dbReference type="PROSITE" id="PS50110">
    <property type="entry name" value="RESPONSE_REGULATORY"/>
    <property type="match status" value="1"/>
</dbReference>
<dbReference type="PANTHER" id="PTHR48111:SF1">
    <property type="entry name" value="TWO-COMPONENT RESPONSE REGULATOR ORR33"/>
    <property type="match status" value="1"/>
</dbReference>
<reference evidence="9 10" key="1">
    <citation type="journal article" date="2011" name="PLoS ONE">
        <title>Haloquadratum walsbyi: limited diversity in a global pond.</title>
        <authorList>
            <person name="Dyall-Smith M."/>
            <person name="Pfeiffer F."/>
            <person name="Klee K."/>
            <person name="Palm P."/>
            <person name="Gross K."/>
            <person name="Schuster S.C."/>
            <person name="Rampp M."/>
            <person name="Oesterhelt D."/>
        </authorList>
    </citation>
    <scope>NUCLEOTIDE SEQUENCE [LARGE SCALE GENOMIC DNA]</scope>
    <source>
        <strain evidence="10">DSM 16854 / JCM 12705 / C23</strain>
    </source>
</reference>
<protein>
    <submittedName>
        <fullName evidence="9">Receiver box response regulator</fullName>
    </submittedName>
</protein>
<dbReference type="OrthoDB" id="86314at2157"/>
<dbReference type="PANTHER" id="PTHR48111">
    <property type="entry name" value="REGULATOR OF RPOS"/>
    <property type="match status" value="1"/>
</dbReference>
<dbReference type="HOGENOM" id="CLU_114810_0_0_2"/>
<dbReference type="InterPro" id="IPR001789">
    <property type="entry name" value="Sig_transdc_resp-reg_receiver"/>
</dbReference>
<dbReference type="AlphaFoldDB" id="G0LL85"/>
<keyword evidence="7" id="KW-0175">Coiled coil</keyword>
<dbReference type="RefSeq" id="WP_014556132.1">
    <property type="nucleotide sequence ID" value="NC_017459.1"/>
</dbReference>
<dbReference type="EMBL" id="FR746099">
    <property type="protein sequence ID" value="CCC40525.1"/>
    <property type="molecule type" value="Genomic_DNA"/>
</dbReference>
<dbReference type="InterPro" id="IPR011006">
    <property type="entry name" value="CheY-like_superfamily"/>
</dbReference>